<name>A0A2P2MIH3_RHIMU</name>
<sequence>MARFGKYAEMLRNLCPERPALTQAAAADTEAELGFWGGKRRRGGVGYKGS</sequence>
<proteinExistence type="predicted"/>
<organism evidence="1">
    <name type="scientific">Rhizophora mucronata</name>
    <name type="common">Asiatic mangrove</name>
    <dbReference type="NCBI Taxonomy" id="61149"/>
    <lineage>
        <taxon>Eukaryota</taxon>
        <taxon>Viridiplantae</taxon>
        <taxon>Streptophyta</taxon>
        <taxon>Embryophyta</taxon>
        <taxon>Tracheophyta</taxon>
        <taxon>Spermatophyta</taxon>
        <taxon>Magnoliopsida</taxon>
        <taxon>eudicotyledons</taxon>
        <taxon>Gunneridae</taxon>
        <taxon>Pentapetalae</taxon>
        <taxon>rosids</taxon>
        <taxon>fabids</taxon>
        <taxon>Malpighiales</taxon>
        <taxon>Rhizophoraceae</taxon>
        <taxon>Rhizophora</taxon>
    </lineage>
</organism>
<protein>
    <submittedName>
        <fullName evidence="1">Uncharacterized protein</fullName>
    </submittedName>
</protein>
<evidence type="ECO:0000313" key="1">
    <source>
        <dbReference type="EMBL" id="MBX29972.1"/>
    </source>
</evidence>
<accession>A0A2P2MIH3</accession>
<dbReference type="EMBL" id="GGEC01049488">
    <property type="protein sequence ID" value="MBX29972.1"/>
    <property type="molecule type" value="Transcribed_RNA"/>
</dbReference>
<dbReference type="AlphaFoldDB" id="A0A2P2MIH3"/>
<reference evidence="1" key="1">
    <citation type="submission" date="2018-02" db="EMBL/GenBank/DDBJ databases">
        <title>Rhizophora mucronata_Transcriptome.</title>
        <authorList>
            <person name="Meera S.P."/>
            <person name="Sreeshan A."/>
            <person name="Augustine A."/>
        </authorList>
    </citation>
    <scope>NUCLEOTIDE SEQUENCE</scope>
    <source>
        <tissue evidence="1">Leaf</tissue>
    </source>
</reference>